<comment type="similarity">
    <text evidence="1">Belongs to the outer membrane factor (OMF) (TC 1.B.17) family.</text>
</comment>
<proteinExistence type="inferred from homology"/>
<organism evidence="2 3">
    <name type="scientific">Novipirellula artificiosorum</name>
    <dbReference type="NCBI Taxonomy" id="2528016"/>
    <lineage>
        <taxon>Bacteria</taxon>
        <taxon>Pseudomonadati</taxon>
        <taxon>Planctomycetota</taxon>
        <taxon>Planctomycetia</taxon>
        <taxon>Pirellulales</taxon>
        <taxon>Pirellulaceae</taxon>
        <taxon>Novipirellula</taxon>
    </lineage>
</organism>
<dbReference type="InterPro" id="IPR010131">
    <property type="entry name" value="MdtP/NodT-like"/>
</dbReference>
<dbReference type="GO" id="GO:0015562">
    <property type="term" value="F:efflux transmembrane transporter activity"/>
    <property type="evidence" value="ECO:0007669"/>
    <property type="project" value="InterPro"/>
</dbReference>
<dbReference type="EMBL" id="SJPV01000003">
    <property type="protein sequence ID" value="TWU39401.1"/>
    <property type="molecule type" value="Genomic_DNA"/>
</dbReference>
<dbReference type="SUPFAM" id="SSF56954">
    <property type="entry name" value="Outer membrane efflux proteins (OEP)"/>
    <property type="match status" value="1"/>
</dbReference>
<dbReference type="Gene3D" id="1.20.1600.10">
    <property type="entry name" value="Outer membrane efflux proteins (OEP)"/>
    <property type="match status" value="1"/>
</dbReference>
<keyword evidence="3" id="KW-1185">Reference proteome</keyword>
<dbReference type="RefSeq" id="WP_231615568.1">
    <property type="nucleotide sequence ID" value="NZ_SJPV01000003.1"/>
</dbReference>
<dbReference type="Proteomes" id="UP000319143">
    <property type="component" value="Unassembled WGS sequence"/>
</dbReference>
<dbReference type="PANTHER" id="PTHR30203">
    <property type="entry name" value="OUTER MEMBRANE CATION EFFLUX PROTEIN"/>
    <property type="match status" value="1"/>
</dbReference>
<evidence type="ECO:0000313" key="3">
    <source>
        <dbReference type="Proteomes" id="UP000319143"/>
    </source>
</evidence>
<dbReference type="InterPro" id="IPR003423">
    <property type="entry name" value="OMP_efflux"/>
</dbReference>
<dbReference type="AlphaFoldDB" id="A0A5C6DVD3"/>
<protein>
    <submittedName>
        <fullName evidence="2">Cobalt-zinc-cadmium resistance protein CzcC</fullName>
    </submittedName>
</protein>
<comment type="caution">
    <text evidence="2">The sequence shown here is derived from an EMBL/GenBank/DDBJ whole genome shotgun (WGS) entry which is preliminary data.</text>
</comment>
<gene>
    <name evidence="2" type="primary">czcC_1</name>
    <name evidence="2" type="ORF">Poly41_22250</name>
</gene>
<dbReference type="Pfam" id="PF02321">
    <property type="entry name" value="OEP"/>
    <property type="match status" value="2"/>
</dbReference>
<name>A0A5C6DVD3_9BACT</name>
<dbReference type="PANTHER" id="PTHR30203:SF24">
    <property type="entry name" value="BLR4935 PROTEIN"/>
    <property type="match status" value="1"/>
</dbReference>
<accession>A0A5C6DVD3</accession>
<sequence length="506" mass="55002">MKSQALCLTACVCLLPLGCARLGKSISQSPLPVSLEVRASDRLDSGVQAKVDESPSSEVTTVAFTQIEDAESTEQGLSLEPVAIPPFDAPVTLSDTMEIVNPTAYTLVDVEQLALANNPAIAAASATVSKAAGLRQQVGALPNPLLGYFGQQIADRNTDQHGLFIEQEFVRGDKLEINRQVLGHTQSAQQAEIETQRYRVLTDVRVRFFEAVAAQQQFEITTEFAKTARRAVEAAEQRQEADEGTMIDTLQSQTLLSEVTLAAEQAEVMYRGAWRDLAAIAGLQVDTPVRLSADLNVPSETPDWQVAFSEIAMQSPELAVARALVCEKQALLKRQQVQYIPNVTAQLGAGYDDATNHGMLNVQLSAPIPVWNKNTGNISAAYSDYVRATQNVLRVEQSIRSRLARTAQDYDAAMATVRKYDNEILPQVQKSLDLSEQAYRAGELNFLQSLVIRRSFFDSSIRLVQAKGRLAQAAAKVDGLLLTGGLEAPTDYTDGDGIRGQAFSGQ</sequence>
<evidence type="ECO:0000256" key="1">
    <source>
        <dbReference type="ARBA" id="ARBA00007613"/>
    </source>
</evidence>
<evidence type="ECO:0000313" key="2">
    <source>
        <dbReference type="EMBL" id="TWU39401.1"/>
    </source>
</evidence>
<reference evidence="2 3" key="1">
    <citation type="submission" date="2019-02" db="EMBL/GenBank/DDBJ databases">
        <title>Deep-cultivation of Planctomycetes and their phenomic and genomic characterization uncovers novel biology.</title>
        <authorList>
            <person name="Wiegand S."/>
            <person name="Jogler M."/>
            <person name="Boedeker C."/>
            <person name="Pinto D."/>
            <person name="Vollmers J."/>
            <person name="Rivas-Marin E."/>
            <person name="Kohn T."/>
            <person name="Peeters S.H."/>
            <person name="Heuer A."/>
            <person name="Rast P."/>
            <person name="Oberbeckmann S."/>
            <person name="Bunk B."/>
            <person name="Jeske O."/>
            <person name="Meyerdierks A."/>
            <person name="Storesund J.E."/>
            <person name="Kallscheuer N."/>
            <person name="Luecker S."/>
            <person name="Lage O.M."/>
            <person name="Pohl T."/>
            <person name="Merkel B.J."/>
            <person name="Hornburger P."/>
            <person name="Mueller R.-W."/>
            <person name="Bruemmer F."/>
            <person name="Labrenz M."/>
            <person name="Spormann A.M."/>
            <person name="Op Den Camp H."/>
            <person name="Overmann J."/>
            <person name="Amann R."/>
            <person name="Jetten M.S.M."/>
            <person name="Mascher T."/>
            <person name="Medema M.H."/>
            <person name="Devos D.P."/>
            <person name="Kaster A.-K."/>
            <person name="Ovreas L."/>
            <person name="Rohde M."/>
            <person name="Galperin M.Y."/>
            <person name="Jogler C."/>
        </authorList>
    </citation>
    <scope>NUCLEOTIDE SEQUENCE [LARGE SCALE GENOMIC DNA]</scope>
    <source>
        <strain evidence="2 3">Poly41</strain>
    </source>
</reference>